<dbReference type="OrthoDB" id="1304715at2759"/>
<accession>A0A1S4CZV4</accession>
<evidence type="ECO:0000313" key="3">
    <source>
        <dbReference type="RefSeq" id="XP_016506688.1"/>
    </source>
</evidence>
<name>A0A1S4CZV4_TOBAC</name>
<proteinExistence type="predicted"/>
<dbReference type="Pfam" id="PF03004">
    <property type="entry name" value="Transposase_24"/>
    <property type="match status" value="1"/>
</dbReference>
<feature type="region of interest" description="Disordered" evidence="1">
    <location>
        <begin position="67"/>
        <end position="89"/>
    </location>
</feature>
<gene>
    <name evidence="3" type="primary">LOC107824445</name>
</gene>
<evidence type="ECO:0000256" key="1">
    <source>
        <dbReference type="SAM" id="MobiDB-lite"/>
    </source>
</evidence>
<sequence length="180" mass="21175">MWNYFKVKCAWYAQHDHQISSNFKKKAADMLEDTLRTAQRKRQKPTWMLEDIWTRLNEKWDNAEFQKKSTKGEAARASKKGSLHTGGSVSIGTHRRRLEKLKGRTMNDEVFEETHVKKKKDGTRILVKPHAEGTYDGHTKVLDEWRKASPLEVAQPNHHPMMLLQDCLVLLLVLRRMRKR</sequence>
<feature type="compositionally biased region" description="Basic and acidic residues" evidence="1">
    <location>
        <begin position="67"/>
        <end position="76"/>
    </location>
</feature>
<reference evidence="3" key="2">
    <citation type="submission" date="2025-08" db="UniProtKB">
        <authorList>
            <consortium name="RefSeq"/>
        </authorList>
    </citation>
    <scope>IDENTIFICATION</scope>
    <source>
        <tissue evidence="3">Leaf</tissue>
    </source>
</reference>
<dbReference type="AlphaFoldDB" id="A0A1S4CZV4"/>
<dbReference type="GeneID" id="107824445"/>
<protein>
    <submittedName>
        <fullName evidence="3">Uncharacterized protein LOC107824445 isoform X2</fullName>
    </submittedName>
</protein>
<dbReference type="RefSeq" id="XP_016506688.1">
    <property type="nucleotide sequence ID" value="XM_016651202.2"/>
</dbReference>
<dbReference type="OMA" id="MLEDIWT"/>
<organism evidence="2 3">
    <name type="scientific">Nicotiana tabacum</name>
    <name type="common">Common tobacco</name>
    <dbReference type="NCBI Taxonomy" id="4097"/>
    <lineage>
        <taxon>Eukaryota</taxon>
        <taxon>Viridiplantae</taxon>
        <taxon>Streptophyta</taxon>
        <taxon>Embryophyta</taxon>
        <taxon>Tracheophyta</taxon>
        <taxon>Spermatophyta</taxon>
        <taxon>Magnoliopsida</taxon>
        <taxon>eudicotyledons</taxon>
        <taxon>Gunneridae</taxon>
        <taxon>Pentapetalae</taxon>
        <taxon>asterids</taxon>
        <taxon>lamiids</taxon>
        <taxon>Solanales</taxon>
        <taxon>Solanaceae</taxon>
        <taxon>Nicotianoideae</taxon>
        <taxon>Nicotianeae</taxon>
        <taxon>Nicotiana</taxon>
    </lineage>
</organism>
<dbReference type="PaxDb" id="4097-A0A1S4CZV4"/>
<keyword evidence="2" id="KW-1185">Reference proteome</keyword>
<dbReference type="KEGG" id="nta:107824445"/>
<reference evidence="2" key="1">
    <citation type="journal article" date="2014" name="Nat. Commun.">
        <title>The tobacco genome sequence and its comparison with those of tomato and potato.</title>
        <authorList>
            <person name="Sierro N."/>
            <person name="Battey J.N."/>
            <person name="Ouadi S."/>
            <person name="Bakaher N."/>
            <person name="Bovet L."/>
            <person name="Willig A."/>
            <person name="Goepfert S."/>
            <person name="Peitsch M.C."/>
            <person name="Ivanov N.V."/>
        </authorList>
    </citation>
    <scope>NUCLEOTIDE SEQUENCE [LARGE SCALE GENOMIC DNA]</scope>
</reference>
<dbReference type="RefSeq" id="XP_016506688.1">
    <property type="nucleotide sequence ID" value="XM_016651202.1"/>
</dbReference>
<dbReference type="Proteomes" id="UP000790787">
    <property type="component" value="Chromosome 11"/>
</dbReference>
<evidence type="ECO:0000313" key="2">
    <source>
        <dbReference type="Proteomes" id="UP000790787"/>
    </source>
</evidence>
<dbReference type="InterPro" id="IPR004252">
    <property type="entry name" value="Probable_transposase_24"/>
</dbReference>